<dbReference type="Pfam" id="PF02082">
    <property type="entry name" value="Rrf2"/>
    <property type="match status" value="1"/>
</dbReference>
<dbReference type="PANTHER" id="PTHR33221">
    <property type="entry name" value="WINGED HELIX-TURN-HELIX TRANSCRIPTIONAL REGULATOR, RRF2 FAMILY"/>
    <property type="match status" value="1"/>
</dbReference>
<reference evidence="1 2" key="1">
    <citation type="submission" date="2018-05" db="EMBL/GenBank/DDBJ databases">
        <title>Evolution of GPA BGCs.</title>
        <authorList>
            <person name="Waglechner N."/>
            <person name="Wright G.D."/>
        </authorList>
    </citation>
    <scope>NUCLEOTIDE SEQUENCE [LARGE SCALE GENOMIC DNA]</scope>
    <source>
        <strain evidence="1 2">A82846</strain>
    </source>
</reference>
<dbReference type="PROSITE" id="PS51197">
    <property type="entry name" value="HTH_RRF2_2"/>
    <property type="match status" value="1"/>
</dbReference>
<accession>A0A428ZC77</accession>
<protein>
    <submittedName>
        <fullName evidence="1">Rrf2 family transcriptional regulator</fullName>
    </submittedName>
</protein>
<dbReference type="GO" id="GO:0005829">
    <property type="term" value="C:cytosol"/>
    <property type="evidence" value="ECO:0007669"/>
    <property type="project" value="TreeGrafter"/>
</dbReference>
<dbReference type="GO" id="GO:0003700">
    <property type="term" value="F:DNA-binding transcription factor activity"/>
    <property type="evidence" value="ECO:0007669"/>
    <property type="project" value="TreeGrafter"/>
</dbReference>
<dbReference type="OrthoDB" id="9800506at2"/>
<evidence type="ECO:0000313" key="2">
    <source>
        <dbReference type="Proteomes" id="UP000287547"/>
    </source>
</evidence>
<dbReference type="InterPro" id="IPR036388">
    <property type="entry name" value="WH-like_DNA-bd_sf"/>
</dbReference>
<dbReference type="AlphaFoldDB" id="A0A428ZC77"/>
<dbReference type="InterPro" id="IPR000944">
    <property type="entry name" value="Tscrpt_reg_Rrf2"/>
</dbReference>
<sequence>MLARWDHSLTSAEIAESLASNPVLVRRILGSLRDAGLVWSTEGRNGGWSLARAPREITLYDAYTAVETGPILSRHAHPPSAECEVGRHIQALLEVEFQDAERAMRERLSRTTIAHMLKQVLAAEREFALRNRS</sequence>
<dbReference type="PANTHER" id="PTHR33221:SF15">
    <property type="entry name" value="HTH-TYPE TRANSCRIPTIONAL REGULATOR YWGB-RELATED"/>
    <property type="match status" value="1"/>
</dbReference>
<gene>
    <name evidence="1" type="ORF">DMH04_15825</name>
</gene>
<comment type="caution">
    <text evidence="1">The sequence shown here is derived from an EMBL/GenBank/DDBJ whole genome shotgun (WGS) entry which is preliminary data.</text>
</comment>
<name>A0A428ZC77_KIBAR</name>
<dbReference type="EMBL" id="QHKI01000011">
    <property type="protein sequence ID" value="RSM85683.1"/>
    <property type="molecule type" value="Genomic_DNA"/>
</dbReference>
<dbReference type="Gene3D" id="1.10.10.10">
    <property type="entry name" value="Winged helix-like DNA-binding domain superfamily/Winged helix DNA-binding domain"/>
    <property type="match status" value="1"/>
</dbReference>
<dbReference type="InterPro" id="IPR036390">
    <property type="entry name" value="WH_DNA-bd_sf"/>
</dbReference>
<dbReference type="SUPFAM" id="SSF46785">
    <property type="entry name" value="Winged helix' DNA-binding domain"/>
    <property type="match status" value="1"/>
</dbReference>
<evidence type="ECO:0000313" key="1">
    <source>
        <dbReference type="EMBL" id="RSM85683.1"/>
    </source>
</evidence>
<dbReference type="Proteomes" id="UP000287547">
    <property type="component" value="Unassembled WGS sequence"/>
</dbReference>
<organism evidence="1 2">
    <name type="scientific">Kibdelosporangium aridum</name>
    <dbReference type="NCBI Taxonomy" id="2030"/>
    <lineage>
        <taxon>Bacteria</taxon>
        <taxon>Bacillati</taxon>
        <taxon>Actinomycetota</taxon>
        <taxon>Actinomycetes</taxon>
        <taxon>Pseudonocardiales</taxon>
        <taxon>Pseudonocardiaceae</taxon>
        <taxon>Kibdelosporangium</taxon>
    </lineage>
</organism>
<proteinExistence type="predicted"/>